<dbReference type="PaxDb" id="67767-A0A0J7KQ91"/>
<dbReference type="AlphaFoldDB" id="A0A0J7KQ91"/>
<comment type="caution">
    <text evidence="1">The sequence shown here is derived from an EMBL/GenBank/DDBJ whole genome shotgun (WGS) entry which is preliminary data.</text>
</comment>
<gene>
    <name evidence="1" type="ORF">RF55_7604</name>
</gene>
<keyword evidence="2" id="KW-1185">Reference proteome</keyword>
<sequence>MEAAERHWTKLAQAVWFNLELTALTRGREIFARSPLSKLTPFIDEHGLIRVGRLKHSILSYDERHPKILPKESHLTKL</sequence>
<evidence type="ECO:0000313" key="2">
    <source>
        <dbReference type="Proteomes" id="UP000036403"/>
    </source>
</evidence>
<dbReference type="OrthoDB" id="8057979at2759"/>
<accession>A0A0J7KQ91</accession>
<organism evidence="1 2">
    <name type="scientific">Lasius niger</name>
    <name type="common">Black garden ant</name>
    <dbReference type="NCBI Taxonomy" id="67767"/>
    <lineage>
        <taxon>Eukaryota</taxon>
        <taxon>Metazoa</taxon>
        <taxon>Ecdysozoa</taxon>
        <taxon>Arthropoda</taxon>
        <taxon>Hexapoda</taxon>
        <taxon>Insecta</taxon>
        <taxon>Pterygota</taxon>
        <taxon>Neoptera</taxon>
        <taxon>Endopterygota</taxon>
        <taxon>Hymenoptera</taxon>
        <taxon>Apocrita</taxon>
        <taxon>Aculeata</taxon>
        <taxon>Formicoidea</taxon>
        <taxon>Formicidae</taxon>
        <taxon>Formicinae</taxon>
        <taxon>Lasius</taxon>
        <taxon>Lasius</taxon>
    </lineage>
</organism>
<evidence type="ECO:0000313" key="1">
    <source>
        <dbReference type="EMBL" id="KMQ92414.1"/>
    </source>
</evidence>
<dbReference type="Proteomes" id="UP000036403">
    <property type="component" value="Unassembled WGS sequence"/>
</dbReference>
<dbReference type="EMBL" id="LBMM01004442">
    <property type="protein sequence ID" value="KMQ92414.1"/>
    <property type="molecule type" value="Genomic_DNA"/>
</dbReference>
<proteinExistence type="predicted"/>
<protein>
    <submittedName>
        <fullName evidence="1">Uncharacterized protein</fullName>
    </submittedName>
</protein>
<name>A0A0J7KQ91_LASNI</name>
<reference evidence="1 2" key="1">
    <citation type="submission" date="2015-04" db="EMBL/GenBank/DDBJ databases">
        <title>Lasius niger genome sequencing.</title>
        <authorList>
            <person name="Konorov E.A."/>
            <person name="Nikitin M.A."/>
            <person name="Kirill M.V."/>
            <person name="Chang P."/>
        </authorList>
    </citation>
    <scope>NUCLEOTIDE SEQUENCE [LARGE SCALE GENOMIC DNA]</scope>
    <source>
        <tissue evidence="1">Whole</tissue>
    </source>
</reference>